<dbReference type="Proteomes" id="UP000289546">
    <property type="component" value="Unassembled WGS sequence"/>
</dbReference>
<protein>
    <submittedName>
        <fullName evidence="1">Uncharacterized protein</fullName>
    </submittedName>
</protein>
<dbReference type="EMBL" id="LBJQ01000005">
    <property type="protein sequence ID" value="RXH38390.1"/>
    <property type="molecule type" value="Genomic_DNA"/>
</dbReference>
<organism evidence="1 2">
    <name type="scientific">Bradyrhizobium nanningense</name>
    <dbReference type="NCBI Taxonomy" id="1325118"/>
    <lineage>
        <taxon>Bacteria</taxon>
        <taxon>Pseudomonadati</taxon>
        <taxon>Pseudomonadota</taxon>
        <taxon>Alphaproteobacteria</taxon>
        <taxon>Hyphomicrobiales</taxon>
        <taxon>Nitrobacteraceae</taxon>
        <taxon>Bradyrhizobium</taxon>
    </lineage>
</organism>
<reference evidence="1 2" key="1">
    <citation type="submission" date="2015-04" db="EMBL/GenBank/DDBJ databases">
        <title>Comparative genomics of rhizobia nodulating Arachis hypogaea in China.</title>
        <authorList>
            <person name="Li Y."/>
        </authorList>
    </citation>
    <scope>NUCLEOTIDE SEQUENCE [LARGE SCALE GENOMIC DNA]</scope>
    <source>
        <strain evidence="1 2">CCBAU 51757</strain>
    </source>
</reference>
<dbReference type="AlphaFoldDB" id="A0A4Q0SIK4"/>
<accession>A0A4Q0SIK4</accession>
<sequence length="99" mass="10838">MELNLVVALAGVQRVEVGGAIDAKHDCLTVDHGLLRSVLERRLNDPRKALCPIVTATRDQAHAVAIALQAEAINVVLHFMKPIRAIWDRSALGRQAKLK</sequence>
<comment type="caution">
    <text evidence="1">The sequence shown here is derived from an EMBL/GenBank/DDBJ whole genome shotgun (WGS) entry which is preliminary data.</text>
</comment>
<name>A0A4Q0SIK4_9BRAD</name>
<evidence type="ECO:0000313" key="1">
    <source>
        <dbReference type="EMBL" id="RXH38390.1"/>
    </source>
</evidence>
<proteinExistence type="predicted"/>
<keyword evidence="2" id="KW-1185">Reference proteome</keyword>
<evidence type="ECO:0000313" key="2">
    <source>
        <dbReference type="Proteomes" id="UP000289546"/>
    </source>
</evidence>
<gene>
    <name evidence="1" type="ORF">XH99_01120</name>
</gene>